<evidence type="ECO:0000256" key="2">
    <source>
        <dbReference type="ARBA" id="ARBA00022801"/>
    </source>
</evidence>
<evidence type="ECO:0000313" key="5">
    <source>
        <dbReference type="Proteomes" id="UP000245872"/>
    </source>
</evidence>
<organism evidence="4 5">
    <name type="scientific">Candidatus Cardinium hertigii</name>
    <dbReference type="NCBI Taxonomy" id="247481"/>
    <lineage>
        <taxon>Bacteria</taxon>
        <taxon>Pseudomonadati</taxon>
        <taxon>Bacteroidota</taxon>
        <taxon>Cytophagia</taxon>
        <taxon>Cytophagales</taxon>
        <taxon>Amoebophilaceae</taxon>
        <taxon>Candidatus Cardinium</taxon>
    </lineage>
</organism>
<dbReference type="EC" id="3.1.1.1" evidence="4"/>
<dbReference type="Gene3D" id="3.40.50.1820">
    <property type="entry name" value="alpha/beta hydrolase"/>
    <property type="match status" value="1"/>
</dbReference>
<accession>A0A2Z3L869</accession>
<evidence type="ECO:0000259" key="3">
    <source>
        <dbReference type="Pfam" id="PF02230"/>
    </source>
</evidence>
<dbReference type="InterPro" id="IPR029058">
    <property type="entry name" value="AB_hydrolase_fold"/>
</dbReference>
<sequence>MHALTYPEVYSKTLPAKKLVVLLHGIGADGNDWIPLAHYMQNNLTDCHFIAPHGIEPYESAPYGRQWFSLLNRDPAVMQPLLARNAPRLMDSIQQKQLTLQLTNQDTVIMGFSQGAMMGIYLTLIQKTPFLATIAFSGLLIAPPACLNTTTPICLIHGVLDSIITVDAVDQAIQYLKKWHIPHNDYKLPHLAHSIDHRGLQQAIDCIHKASLGFTIAPK</sequence>
<keyword evidence="5" id="KW-1185">Reference proteome</keyword>
<name>A0A2Z3L869_9BACT</name>
<comment type="similarity">
    <text evidence="1">Belongs to the AB hydrolase superfamily. AB hydrolase 2 family.</text>
</comment>
<dbReference type="Proteomes" id="UP000245872">
    <property type="component" value="Chromosome"/>
</dbReference>
<keyword evidence="2 4" id="KW-0378">Hydrolase</keyword>
<evidence type="ECO:0000313" key="4">
    <source>
        <dbReference type="EMBL" id="AWN81803.1"/>
    </source>
</evidence>
<dbReference type="RefSeq" id="WP_109997227.1">
    <property type="nucleotide sequence ID" value="NZ_CP029619.1"/>
</dbReference>
<dbReference type="AlphaFoldDB" id="A0A2Z3L869"/>
<proteinExistence type="inferred from homology"/>
<dbReference type="InterPro" id="IPR003140">
    <property type="entry name" value="PLipase/COase/thioEstase"/>
</dbReference>
<feature type="domain" description="Phospholipase/carboxylesterase/thioesterase" evidence="3">
    <location>
        <begin position="5"/>
        <end position="209"/>
    </location>
</feature>
<reference evidence="4 5" key="1">
    <citation type="submission" date="2018-05" db="EMBL/GenBank/DDBJ databases">
        <title>Candidatus Cardinium hertigii Genome Assembly.</title>
        <authorList>
            <person name="Showmaker K.C."/>
            <person name="Walden K.O."/>
            <person name="Fields C.J."/>
            <person name="Lambert K.N."/>
            <person name="Hudson M.E."/>
        </authorList>
    </citation>
    <scope>NUCLEOTIDE SEQUENCE [LARGE SCALE GENOMIC DNA]</scope>
    <source>
        <strain evidence="5">cHgTN10</strain>
    </source>
</reference>
<protein>
    <submittedName>
        <fullName evidence="4">Carboxylesterase 2</fullName>
        <ecNumber evidence="4">3.1.1.1</ecNumber>
    </submittedName>
</protein>
<dbReference type="OrthoDB" id="9795555at2"/>
<gene>
    <name evidence="4" type="primary">estB</name>
    <name evidence="4" type="ORF">DK880_00480</name>
</gene>
<dbReference type="InterPro" id="IPR050565">
    <property type="entry name" value="LYPA1-2/EST-like"/>
</dbReference>
<evidence type="ECO:0000256" key="1">
    <source>
        <dbReference type="ARBA" id="ARBA00006499"/>
    </source>
</evidence>
<dbReference type="PANTHER" id="PTHR10655">
    <property type="entry name" value="LYSOPHOSPHOLIPASE-RELATED"/>
    <property type="match status" value="1"/>
</dbReference>
<dbReference type="Pfam" id="PF02230">
    <property type="entry name" value="Abhydrolase_2"/>
    <property type="match status" value="1"/>
</dbReference>
<dbReference type="EMBL" id="CP029619">
    <property type="protein sequence ID" value="AWN81803.1"/>
    <property type="molecule type" value="Genomic_DNA"/>
</dbReference>
<dbReference type="GO" id="GO:0106435">
    <property type="term" value="F:carboxylesterase activity"/>
    <property type="evidence" value="ECO:0007669"/>
    <property type="project" value="UniProtKB-EC"/>
</dbReference>
<dbReference type="PANTHER" id="PTHR10655:SF17">
    <property type="entry name" value="LYSOPHOSPHOLIPASE-LIKE PROTEIN 1"/>
    <property type="match status" value="1"/>
</dbReference>
<dbReference type="KEGG" id="cher:DK880_00480"/>
<dbReference type="SUPFAM" id="SSF53474">
    <property type="entry name" value="alpha/beta-Hydrolases"/>
    <property type="match status" value="1"/>
</dbReference>